<gene>
    <name evidence="8" type="ORF">ASIM_LOCUS1662</name>
</gene>
<keyword evidence="1 6" id="KW-0217">Developmental protein</keyword>
<proteinExistence type="predicted"/>
<evidence type="ECO:0000259" key="7">
    <source>
        <dbReference type="PROSITE" id="PS51051"/>
    </source>
</evidence>
<dbReference type="PROSITE" id="PS51051">
    <property type="entry name" value="DSL"/>
    <property type="match status" value="1"/>
</dbReference>
<keyword evidence="6" id="KW-0472">Membrane</keyword>
<dbReference type="FunFam" id="2.10.25.140:FF:000001">
    <property type="entry name" value="Delta-like protein"/>
    <property type="match status" value="1"/>
</dbReference>
<keyword evidence="6" id="KW-0812">Transmembrane</keyword>
<name>A0A0M3J2M9_ANISI</name>
<feature type="domain" description="DSL" evidence="7">
    <location>
        <begin position="66"/>
        <end position="110"/>
    </location>
</feature>
<keyword evidence="6" id="KW-1133">Transmembrane helix</keyword>
<sequence length="113" mass="12556">MGCCLLSGNYYLLMAVLFQLTVSISGLKDLVFHEGFQRENIPSSEEWREETLVGPDGFRMRIAYRVVCDPNYYGPVCNAFCQPISTTIGHFQCASNGSLVCKSGWTGRDCDIG</sequence>
<dbReference type="GO" id="GO:0046331">
    <property type="term" value="P:lateral inhibition"/>
    <property type="evidence" value="ECO:0007669"/>
    <property type="project" value="UniProtKB-ARBA"/>
</dbReference>
<evidence type="ECO:0000313" key="10">
    <source>
        <dbReference type="WBParaSite" id="ASIM_0000178801-mRNA-1"/>
    </source>
</evidence>
<dbReference type="InterPro" id="IPR001774">
    <property type="entry name" value="DSL"/>
</dbReference>
<reference evidence="8 9" key="2">
    <citation type="submission" date="2018-11" db="EMBL/GenBank/DDBJ databases">
        <authorList>
            <consortium name="Pathogen Informatics"/>
        </authorList>
    </citation>
    <scope>NUCLEOTIDE SEQUENCE [LARGE SCALE GENOMIC DNA]</scope>
</reference>
<dbReference type="WBParaSite" id="ASIM_0000178801-mRNA-1">
    <property type="protein sequence ID" value="ASIM_0000178801-mRNA-1"/>
    <property type="gene ID" value="ASIM_0000178801"/>
</dbReference>
<evidence type="ECO:0000256" key="5">
    <source>
        <dbReference type="PROSITE-ProRule" id="PRU00377"/>
    </source>
</evidence>
<evidence type="ECO:0000256" key="2">
    <source>
        <dbReference type="ARBA" id="ARBA00022536"/>
    </source>
</evidence>
<keyword evidence="2 6" id="KW-0245">EGF-like domain</keyword>
<dbReference type="OrthoDB" id="5980124at2759"/>
<keyword evidence="3 6" id="KW-0677">Repeat</keyword>
<dbReference type="Gene3D" id="2.10.25.140">
    <property type="match status" value="1"/>
</dbReference>
<dbReference type="EMBL" id="UYRR01001885">
    <property type="protein sequence ID" value="VDK19033.1"/>
    <property type="molecule type" value="Genomic_DNA"/>
</dbReference>
<dbReference type="AlphaFoldDB" id="A0A0M3J2M9"/>
<dbReference type="GO" id="GO:0048018">
    <property type="term" value="F:receptor ligand activity"/>
    <property type="evidence" value="ECO:0007669"/>
    <property type="project" value="UniProtKB-ARBA"/>
</dbReference>
<evidence type="ECO:0000313" key="9">
    <source>
        <dbReference type="Proteomes" id="UP000267096"/>
    </source>
</evidence>
<feature type="disulfide bond" evidence="5">
    <location>
        <begin position="68"/>
        <end position="77"/>
    </location>
</feature>
<comment type="function">
    <text evidence="6">Putative Notch ligand involved in the mediation of Notch signaling.</text>
</comment>
<keyword evidence="9" id="KW-1185">Reference proteome</keyword>
<dbReference type="Pfam" id="PF01414">
    <property type="entry name" value="DSL"/>
    <property type="match status" value="1"/>
</dbReference>
<keyword evidence="4 5" id="KW-1015">Disulfide bond</keyword>
<evidence type="ECO:0000256" key="1">
    <source>
        <dbReference type="ARBA" id="ARBA00022473"/>
    </source>
</evidence>
<protein>
    <recommendedName>
        <fullName evidence="6">Delta-like protein</fullName>
    </recommendedName>
</protein>
<evidence type="ECO:0000256" key="3">
    <source>
        <dbReference type="ARBA" id="ARBA00022737"/>
    </source>
</evidence>
<evidence type="ECO:0000313" key="8">
    <source>
        <dbReference type="EMBL" id="VDK19033.1"/>
    </source>
</evidence>
<dbReference type="SMART" id="SM00051">
    <property type="entry name" value="DSL"/>
    <property type="match status" value="1"/>
</dbReference>
<feature type="disulfide bond" evidence="5">
    <location>
        <begin position="81"/>
        <end position="93"/>
    </location>
</feature>
<organism evidence="10">
    <name type="scientific">Anisakis simplex</name>
    <name type="common">Herring worm</name>
    <dbReference type="NCBI Taxonomy" id="6269"/>
    <lineage>
        <taxon>Eukaryota</taxon>
        <taxon>Metazoa</taxon>
        <taxon>Ecdysozoa</taxon>
        <taxon>Nematoda</taxon>
        <taxon>Chromadorea</taxon>
        <taxon>Rhabditida</taxon>
        <taxon>Spirurina</taxon>
        <taxon>Ascaridomorpha</taxon>
        <taxon>Ascaridoidea</taxon>
        <taxon>Anisakidae</taxon>
        <taxon>Anisakis</taxon>
        <taxon>Anisakis simplex complex</taxon>
    </lineage>
</organism>
<feature type="disulfide bond" evidence="5">
    <location>
        <begin position="101"/>
        <end position="110"/>
    </location>
</feature>
<reference evidence="10" key="1">
    <citation type="submission" date="2017-02" db="UniProtKB">
        <authorList>
            <consortium name="WormBaseParasite"/>
        </authorList>
    </citation>
    <scope>IDENTIFICATION</scope>
</reference>
<keyword evidence="6" id="KW-0732">Signal</keyword>
<dbReference type="Proteomes" id="UP000267096">
    <property type="component" value="Unassembled WGS sequence"/>
</dbReference>
<accession>A0A0M3J2M9</accession>
<evidence type="ECO:0000256" key="6">
    <source>
        <dbReference type="RuleBase" id="RU280815"/>
    </source>
</evidence>
<evidence type="ECO:0000256" key="4">
    <source>
        <dbReference type="ARBA" id="ARBA00023157"/>
    </source>
</evidence>
<comment type="subcellular location">
    <subcellularLocation>
        <location evidence="6">Membrane</location>
        <topology evidence="6">Single-pass type I membrane protein</topology>
    </subcellularLocation>
</comment>
<dbReference type="GO" id="GO:0016020">
    <property type="term" value="C:membrane"/>
    <property type="evidence" value="ECO:0007669"/>
    <property type="project" value="UniProtKB-SubCell"/>
</dbReference>